<keyword evidence="3" id="KW-1185">Reference proteome</keyword>
<keyword evidence="1" id="KW-1133">Transmembrane helix</keyword>
<evidence type="ECO:0000256" key="1">
    <source>
        <dbReference type="SAM" id="Phobius"/>
    </source>
</evidence>
<dbReference type="RefSeq" id="WP_191750189.1">
    <property type="nucleotide sequence ID" value="NZ_JACSQZ010000032.1"/>
</dbReference>
<accession>A0ABR8Q525</accession>
<comment type="caution">
    <text evidence="2">The sequence shown here is derived from an EMBL/GenBank/DDBJ whole genome shotgun (WGS) entry which is preliminary data.</text>
</comment>
<feature type="transmembrane region" description="Helical" evidence="1">
    <location>
        <begin position="36"/>
        <end position="58"/>
    </location>
</feature>
<keyword evidence="1" id="KW-0812">Transmembrane</keyword>
<dbReference type="EMBL" id="JACSQZ010000032">
    <property type="protein sequence ID" value="MBD7915429.1"/>
    <property type="molecule type" value="Genomic_DNA"/>
</dbReference>
<dbReference type="Proteomes" id="UP000640335">
    <property type="component" value="Unassembled WGS sequence"/>
</dbReference>
<reference evidence="2 3" key="1">
    <citation type="submission" date="2020-08" db="EMBL/GenBank/DDBJ databases">
        <title>A Genomic Blueprint of the Chicken Gut Microbiome.</title>
        <authorList>
            <person name="Gilroy R."/>
            <person name="Ravi A."/>
            <person name="Getino M."/>
            <person name="Pursley I."/>
            <person name="Horton D.L."/>
            <person name="Alikhan N.-F."/>
            <person name="Baker D."/>
            <person name="Gharbi K."/>
            <person name="Hall N."/>
            <person name="Watson M."/>
            <person name="Adriaenssens E.M."/>
            <person name="Foster-Nyarko E."/>
            <person name="Jarju S."/>
            <person name="Secka A."/>
            <person name="Antonio M."/>
            <person name="Oren A."/>
            <person name="Chaudhuri R."/>
            <person name="La Ragione R.M."/>
            <person name="Hildebrand F."/>
            <person name="Pallen M.J."/>
        </authorList>
    </citation>
    <scope>NUCLEOTIDE SEQUENCE [LARGE SCALE GENOMIC DNA]</scope>
    <source>
        <strain evidence="2 3">Sa3CUN1</strain>
    </source>
</reference>
<proteinExistence type="predicted"/>
<protein>
    <submittedName>
        <fullName evidence="2">Uncharacterized protein</fullName>
    </submittedName>
</protein>
<sequence length="252" mass="30075">MNKKTKETVIIGIGLVLLSLILHYAHYLIFKDAHHTLIFLFADIAFIPMEVFFTTLIIDRLLEKREKNHFIEKLNMMIGLFYTEIGRNLLSEFVKGDDNLVELINSNICAKSWNDTFCKNLKNKVENHKFDFNINKIDIYKIKNTLSQNRDFLMNLIMNENIHEHEKFTEMLMALLHVKEEIESRYSDKIQPFELQHLASDMSVAYKYLTLEWCEYMNYLNKNYPRLFVRALIDNPFDNRDKTEKDELYLAQ</sequence>
<organism evidence="2 3">
    <name type="scientific">Clostridium gallinarum</name>
    <dbReference type="NCBI Taxonomy" id="2762246"/>
    <lineage>
        <taxon>Bacteria</taxon>
        <taxon>Bacillati</taxon>
        <taxon>Bacillota</taxon>
        <taxon>Clostridia</taxon>
        <taxon>Eubacteriales</taxon>
        <taxon>Clostridiaceae</taxon>
        <taxon>Clostridium</taxon>
    </lineage>
</organism>
<evidence type="ECO:0000313" key="3">
    <source>
        <dbReference type="Proteomes" id="UP000640335"/>
    </source>
</evidence>
<evidence type="ECO:0000313" key="2">
    <source>
        <dbReference type="EMBL" id="MBD7915429.1"/>
    </source>
</evidence>
<gene>
    <name evidence="2" type="ORF">H9660_09745</name>
</gene>
<feature type="transmembrane region" description="Helical" evidence="1">
    <location>
        <begin position="9"/>
        <end position="30"/>
    </location>
</feature>
<keyword evidence="1" id="KW-0472">Membrane</keyword>
<name>A0ABR8Q525_9CLOT</name>